<dbReference type="Gene3D" id="3.30.1490.20">
    <property type="entry name" value="ATP-grasp fold, A domain"/>
    <property type="match status" value="1"/>
</dbReference>
<dbReference type="SUPFAM" id="SSF56059">
    <property type="entry name" value="Glutathione synthetase ATP-binding domain-like"/>
    <property type="match status" value="1"/>
</dbReference>
<dbReference type="PROSITE" id="PS50975">
    <property type="entry name" value="ATP_GRASP"/>
    <property type="match status" value="1"/>
</dbReference>
<dbReference type="GO" id="GO:0046872">
    <property type="term" value="F:metal ion binding"/>
    <property type="evidence" value="ECO:0007669"/>
    <property type="project" value="InterPro"/>
</dbReference>
<dbReference type="InterPro" id="IPR020898">
    <property type="entry name" value="Synapsin_ATP-bd_dom"/>
</dbReference>
<accession>A0A0M3IYI6</accession>
<dbReference type="WBParaSite" id="ASIM_0000030801-mRNA-1">
    <property type="protein sequence ID" value="ASIM_0000030801-mRNA-1"/>
    <property type="gene ID" value="ASIM_0000030801"/>
</dbReference>
<dbReference type="Gene3D" id="3.30.470.20">
    <property type="entry name" value="ATP-grasp fold, B domain"/>
    <property type="match status" value="1"/>
</dbReference>
<keyword evidence="5" id="KW-1185">Reference proteome</keyword>
<evidence type="ECO:0000256" key="1">
    <source>
        <dbReference type="PROSITE-ProRule" id="PRU00409"/>
    </source>
</evidence>
<name>A0A0M3IYI6_ANISI</name>
<evidence type="ECO:0000256" key="2">
    <source>
        <dbReference type="SAM" id="MobiDB-lite"/>
    </source>
</evidence>
<dbReference type="Pfam" id="PF02750">
    <property type="entry name" value="Synapsin_C"/>
    <property type="match status" value="1"/>
</dbReference>
<evidence type="ECO:0000313" key="6">
    <source>
        <dbReference type="WBParaSite" id="ASIM_0000030801-mRNA-1"/>
    </source>
</evidence>
<sequence length="404" mass="43946">MPRSDKGDFTNITRALLRGGVQTLNTTENVHSFLNKNWMYHQLQKIASTNGHGIFPLLEQTYYPSFQHFNACSRFPVVVRVGNGTHGIGKIKIDDEHHLNELEGAIQALGGGEVLVEPFVEIKYDVHLQKIGSEMKAFIRKGISNSWRSNVGSAMLEQIPVTNRHRQWLCMVSEAFGGMDILSLDLLVTKDGREIIHDANDVITFLGDSQEDDRRAIADLIQAHMVSRHNALQQQQAAAAAAAAAAPSTLTRSTTIGDSSHPQQYGMNMHGQAQVQLPAPPPRPATVTAKAKTLTTADQQSTTTPNATNNSAGAHAMMMNGHDVASSSSSSSTLQRKVSRESSQSSGTFPSTKPKQPQQQPQQLNRQVGIKDKETTTATTASASHQDDTMGQLKRTFAGIFGDV</sequence>
<dbReference type="Proteomes" id="UP000267096">
    <property type="component" value="Unassembled WGS sequence"/>
</dbReference>
<dbReference type="AlphaFoldDB" id="A0A0M3IYI6"/>
<reference evidence="4 5" key="2">
    <citation type="submission" date="2018-11" db="EMBL/GenBank/DDBJ databases">
        <authorList>
            <consortium name="Pathogen Informatics"/>
        </authorList>
    </citation>
    <scope>NUCLEOTIDE SEQUENCE [LARGE SCALE GENOMIC DNA]</scope>
</reference>
<feature type="compositionally biased region" description="Low complexity" evidence="2">
    <location>
        <begin position="285"/>
        <end position="312"/>
    </location>
</feature>
<dbReference type="InterPro" id="IPR013815">
    <property type="entry name" value="ATP_grasp_subdomain_1"/>
</dbReference>
<dbReference type="EMBL" id="UYRR01000092">
    <property type="protein sequence ID" value="VDK17488.1"/>
    <property type="molecule type" value="Genomic_DNA"/>
</dbReference>
<protein>
    <submittedName>
        <fullName evidence="6">ATP-grasp domain-containing protein</fullName>
    </submittedName>
</protein>
<reference evidence="6" key="1">
    <citation type="submission" date="2017-02" db="UniProtKB">
        <authorList>
            <consortium name="WormBaseParasite"/>
        </authorList>
    </citation>
    <scope>IDENTIFICATION</scope>
</reference>
<evidence type="ECO:0000259" key="3">
    <source>
        <dbReference type="PROSITE" id="PS50975"/>
    </source>
</evidence>
<keyword evidence="1" id="KW-0547">Nucleotide-binding</keyword>
<evidence type="ECO:0000313" key="5">
    <source>
        <dbReference type="Proteomes" id="UP000267096"/>
    </source>
</evidence>
<feature type="compositionally biased region" description="Low complexity" evidence="2">
    <location>
        <begin position="353"/>
        <end position="363"/>
    </location>
</feature>
<feature type="domain" description="ATP-grasp" evidence="3">
    <location>
        <begin position="44"/>
        <end position="226"/>
    </location>
</feature>
<dbReference type="GO" id="GO:0030672">
    <property type="term" value="C:synaptic vesicle membrane"/>
    <property type="evidence" value="ECO:0007669"/>
    <property type="project" value="TreeGrafter"/>
</dbReference>
<dbReference type="InterPro" id="IPR011761">
    <property type="entry name" value="ATP-grasp"/>
</dbReference>
<feature type="compositionally biased region" description="Polar residues" evidence="2">
    <location>
        <begin position="333"/>
        <end position="351"/>
    </location>
</feature>
<dbReference type="PANTHER" id="PTHR10841">
    <property type="entry name" value="SYNAPSIN"/>
    <property type="match status" value="1"/>
</dbReference>
<evidence type="ECO:0000313" key="4">
    <source>
        <dbReference type="EMBL" id="VDK17488.1"/>
    </source>
</evidence>
<gene>
    <name evidence="4" type="ORF">ASIM_LOCUS219</name>
</gene>
<dbReference type="OrthoDB" id="10249572at2759"/>
<dbReference type="GO" id="GO:0007269">
    <property type="term" value="P:neurotransmitter secretion"/>
    <property type="evidence" value="ECO:0007669"/>
    <property type="project" value="TreeGrafter"/>
</dbReference>
<dbReference type="GO" id="GO:0005524">
    <property type="term" value="F:ATP binding"/>
    <property type="evidence" value="ECO:0007669"/>
    <property type="project" value="UniProtKB-UniRule"/>
</dbReference>
<dbReference type="PANTHER" id="PTHR10841:SF17">
    <property type="entry name" value="SYNAPSIN"/>
    <property type="match status" value="1"/>
</dbReference>
<proteinExistence type="predicted"/>
<feature type="region of interest" description="Disordered" evidence="2">
    <location>
        <begin position="274"/>
        <end position="390"/>
    </location>
</feature>
<keyword evidence="1" id="KW-0067">ATP-binding</keyword>
<organism evidence="6">
    <name type="scientific">Anisakis simplex</name>
    <name type="common">Herring worm</name>
    <dbReference type="NCBI Taxonomy" id="6269"/>
    <lineage>
        <taxon>Eukaryota</taxon>
        <taxon>Metazoa</taxon>
        <taxon>Ecdysozoa</taxon>
        <taxon>Nematoda</taxon>
        <taxon>Chromadorea</taxon>
        <taxon>Rhabditida</taxon>
        <taxon>Spirurina</taxon>
        <taxon>Ascaridomorpha</taxon>
        <taxon>Ascaridoidea</taxon>
        <taxon>Anisakidae</taxon>
        <taxon>Anisakis</taxon>
        <taxon>Anisakis simplex complex</taxon>
    </lineage>
</organism>
<dbReference type="Gene3D" id="3.40.50.20">
    <property type="match status" value="1"/>
</dbReference>